<name>A0ABD3ZJM6_HAFAL</name>
<evidence type="ECO:0000313" key="1">
    <source>
        <dbReference type="EMBL" id="KFC88835.1"/>
    </source>
</evidence>
<dbReference type="EMBL" id="JMPK01000022">
    <property type="protein sequence ID" value="KFC88835.1"/>
    <property type="molecule type" value="Genomic_DNA"/>
</dbReference>
<dbReference type="AlphaFoldDB" id="A0ABD3ZJM6"/>
<reference evidence="2" key="1">
    <citation type="submission" date="2014-05" db="EMBL/GenBank/DDBJ databases">
        <title>ATOL: Assembling a taxonomically balanced genome-scale reconstruction of the evolutionary history of the Enterobacteriaceae.</title>
        <authorList>
            <person name="Plunkett G. III"/>
            <person name="Neeno-Eckwall E.C."/>
            <person name="Glasner J.D."/>
            <person name="Perna N.T."/>
        </authorList>
    </citation>
    <scope>NUCLEOTIDE SEQUENCE [LARGE SCALE GENOMIC DNA]</scope>
    <source>
        <strain evidence="2">ATCC 13337</strain>
    </source>
</reference>
<protein>
    <submittedName>
        <fullName evidence="1">Uncharacterized protein</fullName>
    </submittedName>
</protein>
<gene>
    <name evidence="1" type="ORF">GHAL_1060</name>
</gene>
<dbReference type="Proteomes" id="UP000028605">
    <property type="component" value="Unassembled WGS sequence"/>
</dbReference>
<sequence>MRFFFIIHFDNPFPFDCSIGYSYQIKCTGSLGFIKELMFFAARKAEV</sequence>
<accession>A0ABD3ZJM6</accession>
<comment type="caution">
    <text evidence="1">The sequence shown here is derived from an EMBL/GenBank/DDBJ whole genome shotgun (WGS) entry which is preliminary data.</text>
</comment>
<proteinExistence type="predicted"/>
<organism evidence="1 2">
    <name type="scientific">Hafnia alvei ATCC 13337</name>
    <dbReference type="NCBI Taxonomy" id="910996"/>
    <lineage>
        <taxon>Bacteria</taxon>
        <taxon>Pseudomonadati</taxon>
        <taxon>Pseudomonadota</taxon>
        <taxon>Gammaproteobacteria</taxon>
        <taxon>Enterobacterales</taxon>
        <taxon>Hafniaceae</taxon>
        <taxon>Hafnia</taxon>
    </lineage>
</organism>
<evidence type="ECO:0000313" key="2">
    <source>
        <dbReference type="Proteomes" id="UP000028605"/>
    </source>
</evidence>